<sequence length="213" mass="23534">MNKLKVWGLLLLGAVILSACQKPVKIACVGDSITEGVGTQVWNKSSYPVILDSLMGPDYVVMNCGRSAATMLKNSDMPYWKCNELDDVFIYQPDVIVIKLGTNDSKDHNWNAAAYEQDYQALIDTFQSIPTHPKIYMCLPAPAFEKRWNINDTTIREQVIPIIERLASVNSLPVIDVYTGLQGQAGHFPDGIHPDEAGAKKLAEVIAEGLQVQ</sequence>
<dbReference type="GO" id="GO:0004622">
    <property type="term" value="F:phosphatidylcholine lysophospholipase activity"/>
    <property type="evidence" value="ECO:0007669"/>
    <property type="project" value="TreeGrafter"/>
</dbReference>
<evidence type="ECO:0000313" key="4">
    <source>
        <dbReference type="Proteomes" id="UP000283387"/>
    </source>
</evidence>
<keyword evidence="1" id="KW-0732">Signal</keyword>
<dbReference type="Gene3D" id="3.40.50.1110">
    <property type="entry name" value="SGNH hydrolase"/>
    <property type="match status" value="1"/>
</dbReference>
<name>A0A419VYJ0_9BACT</name>
<dbReference type="SUPFAM" id="SSF52266">
    <property type="entry name" value="SGNH hydrolase"/>
    <property type="match status" value="1"/>
</dbReference>
<organism evidence="3 4">
    <name type="scientific">Mangrovibacterium diazotrophicum</name>
    <dbReference type="NCBI Taxonomy" id="1261403"/>
    <lineage>
        <taxon>Bacteria</taxon>
        <taxon>Pseudomonadati</taxon>
        <taxon>Bacteroidota</taxon>
        <taxon>Bacteroidia</taxon>
        <taxon>Marinilabiliales</taxon>
        <taxon>Prolixibacteraceae</taxon>
        <taxon>Mangrovibacterium</taxon>
    </lineage>
</organism>
<comment type="caution">
    <text evidence="3">The sequence shown here is derived from an EMBL/GenBank/DDBJ whole genome shotgun (WGS) entry which is preliminary data.</text>
</comment>
<accession>A0A419VYJ0</accession>
<dbReference type="PANTHER" id="PTHR30383:SF5">
    <property type="entry name" value="SGNH HYDROLASE-TYPE ESTERASE DOMAIN-CONTAINING PROTEIN"/>
    <property type="match status" value="1"/>
</dbReference>
<dbReference type="EMBL" id="RAPN01000002">
    <property type="protein sequence ID" value="RKD88288.1"/>
    <property type="molecule type" value="Genomic_DNA"/>
</dbReference>
<dbReference type="RefSeq" id="WP_120274458.1">
    <property type="nucleotide sequence ID" value="NZ_RAPN01000002.1"/>
</dbReference>
<reference evidence="3 4" key="1">
    <citation type="submission" date="2018-09" db="EMBL/GenBank/DDBJ databases">
        <title>Genomic Encyclopedia of Archaeal and Bacterial Type Strains, Phase II (KMG-II): from individual species to whole genera.</title>
        <authorList>
            <person name="Goeker M."/>
        </authorList>
    </citation>
    <scope>NUCLEOTIDE SEQUENCE [LARGE SCALE GENOMIC DNA]</scope>
    <source>
        <strain evidence="3 4">DSM 27148</strain>
    </source>
</reference>
<feature type="chain" id="PRO_5019486091" evidence="1">
    <location>
        <begin position="20"/>
        <end position="213"/>
    </location>
</feature>
<dbReference type="OrthoDB" id="9796689at2"/>
<evidence type="ECO:0000259" key="2">
    <source>
        <dbReference type="Pfam" id="PF13472"/>
    </source>
</evidence>
<dbReference type="PROSITE" id="PS51257">
    <property type="entry name" value="PROKAR_LIPOPROTEIN"/>
    <property type="match status" value="1"/>
</dbReference>
<dbReference type="PANTHER" id="PTHR30383">
    <property type="entry name" value="THIOESTERASE 1/PROTEASE 1/LYSOPHOSPHOLIPASE L1"/>
    <property type="match status" value="1"/>
</dbReference>
<evidence type="ECO:0000256" key="1">
    <source>
        <dbReference type="SAM" id="SignalP"/>
    </source>
</evidence>
<dbReference type="InterPro" id="IPR013830">
    <property type="entry name" value="SGNH_hydro"/>
</dbReference>
<gene>
    <name evidence="3" type="ORF">BC643_3433</name>
</gene>
<dbReference type="AlphaFoldDB" id="A0A419VYJ0"/>
<feature type="signal peptide" evidence="1">
    <location>
        <begin position="1"/>
        <end position="19"/>
    </location>
</feature>
<feature type="domain" description="SGNH hydrolase-type esterase" evidence="2">
    <location>
        <begin position="28"/>
        <end position="200"/>
    </location>
</feature>
<dbReference type="InterPro" id="IPR051532">
    <property type="entry name" value="Ester_Hydrolysis_Enzymes"/>
</dbReference>
<keyword evidence="4" id="KW-1185">Reference proteome</keyword>
<dbReference type="Proteomes" id="UP000283387">
    <property type="component" value="Unassembled WGS sequence"/>
</dbReference>
<proteinExistence type="predicted"/>
<dbReference type="Pfam" id="PF13472">
    <property type="entry name" value="Lipase_GDSL_2"/>
    <property type="match status" value="1"/>
</dbReference>
<dbReference type="InterPro" id="IPR036514">
    <property type="entry name" value="SGNH_hydro_sf"/>
</dbReference>
<evidence type="ECO:0000313" key="3">
    <source>
        <dbReference type="EMBL" id="RKD88288.1"/>
    </source>
</evidence>
<protein>
    <submittedName>
        <fullName evidence="3">Lysophospholipase L1-like esterase</fullName>
    </submittedName>
</protein>